<dbReference type="PANTHER" id="PTHR10277">
    <property type="entry name" value="HOMOCITRATE SYNTHASE-RELATED"/>
    <property type="match status" value="1"/>
</dbReference>
<gene>
    <name evidence="10" type="ORF">C8E03_11022</name>
</gene>
<comment type="caution">
    <text evidence="7">Lacks conserved residue(s) required for the propagation of feature annotation.</text>
</comment>
<feature type="binding site" evidence="7">
    <location>
        <position position="167"/>
    </location>
    <ligand>
        <name>substrate</name>
    </ligand>
</feature>
<dbReference type="InterPro" id="IPR017629">
    <property type="entry name" value="4OH_2_O-val_aldolase"/>
</dbReference>
<feature type="binding site" evidence="7">
    <location>
        <begin position="12"/>
        <end position="13"/>
    </location>
    <ligand>
        <name>substrate</name>
    </ligand>
</feature>
<dbReference type="InterPro" id="IPR000891">
    <property type="entry name" value="PYR_CT"/>
</dbReference>
<evidence type="ECO:0000256" key="4">
    <source>
        <dbReference type="ARBA" id="ARBA00023211"/>
    </source>
</evidence>
<dbReference type="InterPro" id="IPR013785">
    <property type="entry name" value="Aldolase_TIM"/>
</dbReference>
<sequence length="349" mass="37664">MKKLSFIDATLRDGSHAIKHQLTVSNIENYCIEMDSVGMDTIVVGHGNGLGASSLQVGLSLLSDYEMIHTARKYLERTKLGVYMIPGFGTIHDDLEPAINAGIDVVKIGCHCTEADTTRQHIEFARNADKEVYGVLMMYHMASINKLLEEVQKMESYGAKGVILMDSAGASTMEMVKKTVATLSENVNIEIGFHPHNNLGLAVANAYTAIQEGATIIDGTVKGFGAGAGNCQLEALIAVLEKNGYATNVDLYKLLDVNDNIMPQISNCIGGLDSLSIVSGMSGVFSAFKIPVLKAAKQFDVDPRDIFNELGRRKAVGGQEDMIIEIAEQLSNPLGSNEDDLTYQIGSLL</sequence>
<dbReference type="Gene3D" id="3.20.20.70">
    <property type="entry name" value="Aldolase class I"/>
    <property type="match status" value="1"/>
</dbReference>
<evidence type="ECO:0000313" key="10">
    <source>
        <dbReference type="EMBL" id="PXV87261.1"/>
    </source>
</evidence>
<evidence type="ECO:0000259" key="9">
    <source>
        <dbReference type="PROSITE" id="PS50991"/>
    </source>
</evidence>
<protein>
    <recommendedName>
        <fullName evidence="7 8">4-hydroxy-2-oxovalerate aldolase</fullName>
        <shortName evidence="7">HOA</shortName>
        <ecNumber evidence="7 8">4.1.3.39</ecNumber>
    </recommendedName>
    <alternativeName>
        <fullName evidence="7">4-hydroxy-2-keto-pentanoic acid aldolase</fullName>
    </alternativeName>
    <alternativeName>
        <fullName evidence="7">4-hydroxy-2-oxopentanoate aldolase</fullName>
    </alternativeName>
</protein>
<keyword evidence="2 7" id="KW-0479">Metal-binding</keyword>
<evidence type="ECO:0000256" key="2">
    <source>
        <dbReference type="ARBA" id="ARBA00022723"/>
    </source>
</evidence>
<feature type="binding site" evidence="7">
    <location>
        <position position="13"/>
    </location>
    <ligand>
        <name>Mn(2+)</name>
        <dbReference type="ChEBI" id="CHEBI:29035"/>
    </ligand>
</feature>
<comment type="caution">
    <text evidence="10">The sequence shown here is derived from an EMBL/GenBank/DDBJ whole genome shotgun (WGS) entry which is preliminary data.</text>
</comment>
<dbReference type="InterPro" id="IPR012425">
    <property type="entry name" value="DmpG_comm"/>
</dbReference>
<dbReference type="GO" id="GO:0030145">
    <property type="term" value="F:manganese ion binding"/>
    <property type="evidence" value="ECO:0007669"/>
    <property type="project" value="UniProtKB-UniRule"/>
</dbReference>
<dbReference type="PROSITE" id="PS50991">
    <property type="entry name" value="PYR_CT"/>
    <property type="match status" value="1"/>
</dbReference>
<evidence type="ECO:0000256" key="6">
    <source>
        <dbReference type="ARBA" id="ARBA00023518"/>
    </source>
</evidence>
<name>A0A318EIT6_9FIRM</name>
<dbReference type="InterPro" id="IPR035685">
    <property type="entry name" value="DRE_TIM_HOA"/>
</dbReference>
<dbReference type="GO" id="GO:0003852">
    <property type="term" value="F:2-isopropylmalate synthase activity"/>
    <property type="evidence" value="ECO:0007669"/>
    <property type="project" value="TreeGrafter"/>
</dbReference>
<dbReference type="CDD" id="cd07943">
    <property type="entry name" value="DRE_TIM_HOA"/>
    <property type="match status" value="1"/>
</dbReference>
<comment type="catalytic activity">
    <reaction evidence="7">
        <text>(S)-4-hydroxy-2-oxopentanoate = acetaldehyde + pyruvate</text>
        <dbReference type="Rhea" id="RHEA:22624"/>
        <dbReference type="ChEBI" id="CHEBI:15343"/>
        <dbReference type="ChEBI" id="CHEBI:15361"/>
        <dbReference type="ChEBI" id="CHEBI:73143"/>
        <dbReference type="EC" id="4.1.3.39"/>
    </reaction>
</comment>
<feature type="binding site" evidence="7">
    <location>
        <position position="194"/>
    </location>
    <ligand>
        <name>substrate</name>
    </ligand>
</feature>
<evidence type="ECO:0000256" key="8">
    <source>
        <dbReference type="NCBIfam" id="TIGR03217"/>
    </source>
</evidence>
<dbReference type="GO" id="GO:0009098">
    <property type="term" value="P:L-leucine biosynthetic process"/>
    <property type="evidence" value="ECO:0007669"/>
    <property type="project" value="TreeGrafter"/>
</dbReference>
<evidence type="ECO:0000256" key="5">
    <source>
        <dbReference type="ARBA" id="ARBA00023239"/>
    </source>
</evidence>
<dbReference type="AlphaFoldDB" id="A0A318EIT6"/>
<reference evidence="10 11" key="1">
    <citation type="submission" date="2018-05" db="EMBL/GenBank/DDBJ databases">
        <title>Genomic Encyclopedia of Type Strains, Phase IV (KMG-IV): sequencing the most valuable type-strain genomes for metagenomic binning, comparative biology and taxonomic classification.</title>
        <authorList>
            <person name="Goeker M."/>
        </authorList>
    </citation>
    <scope>NUCLEOTIDE SEQUENCE [LARGE SCALE GENOMIC DNA]</scope>
    <source>
        <strain evidence="10 11">DSM 28816</strain>
    </source>
</reference>
<dbReference type="Proteomes" id="UP000247523">
    <property type="component" value="Unassembled WGS sequence"/>
</dbReference>
<accession>A0A318EIT6</accession>
<feature type="site" description="Transition state stabilizer" evidence="7">
    <location>
        <position position="12"/>
    </location>
</feature>
<dbReference type="Pfam" id="PF07836">
    <property type="entry name" value="DmpG_comm"/>
    <property type="match status" value="1"/>
</dbReference>
<dbReference type="EMBL" id="QICS01000010">
    <property type="protein sequence ID" value="PXV87261.1"/>
    <property type="molecule type" value="Genomic_DNA"/>
</dbReference>
<feature type="binding site" evidence="7">
    <location>
        <position position="194"/>
    </location>
    <ligand>
        <name>Mn(2+)</name>
        <dbReference type="ChEBI" id="CHEBI:29035"/>
    </ligand>
</feature>
<evidence type="ECO:0000256" key="7">
    <source>
        <dbReference type="HAMAP-Rule" id="MF_01656"/>
    </source>
</evidence>
<keyword evidence="5 7" id="KW-0456">Lyase</keyword>
<keyword evidence="4 7" id="KW-0464">Manganese</keyword>
<evidence type="ECO:0000313" key="11">
    <source>
        <dbReference type="Proteomes" id="UP000247523"/>
    </source>
</evidence>
<dbReference type="HAMAP" id="MF_01656">
    <property type="entry name" value="HOA"/>
    <property type="match status" value="1"/>
</dbReference>
<feature type="domain" description="Pyruvate carboxyltransferase" evidence="9">
    <location>
        <begin position="4"/>
        <end position="255"/>
    </location>
</feature>
<feature type="binding site" evidence="7">
    <location>
        <position position="196"/>
    </location>
    <ligand>
        <name>Mn(2+)</name>
        <dbReference type="ChEBI" id="CHEBI:29035"/>
    </ligand>
</feature>
<dbReference type="NCBIfam" id="TIGR03217">
    <property type="entry name" value="4OH_2_O_val_ald"/>
    <property type="match status" value="1"/>
</dbReference>
<dbReference type="RefSeq" id="WP_110291570.1">
    <property type="nucleotide sequence ID" value="NZ_QICS01000010.1"/>
</dbReference>
<dbReference type="SUPFAM" id="SSF51569">
    <property type="entry name" value="Aldolase"/>
    <property type="match status" value="1"/>
</dbReference>
<proteinExistence type="inferred from homology"/>
<dbReference type="GO" id="GO:0008701">
    <property type="term" value="F:4-hydroxy-2-oxovalerate aldolase activity"/>
    <property type="evidence" value="ECO:0007669"/>
    <property type="project" value="UniProtKB-UniRule"/>
</dbReference>
<dbReference type="Gene3D" id="1.10.8.60">
    <property type="match status" value="1"/>
</dbReference>
<dbReference type="PANTHER" id="PTHR10277:SF9">
    <property type="entry name" value="2-ISOPROPYLMALATE SYNTHASE 1, CHLOROPLASTIC-RELATED"/>
    <property type="match status" value="1"/>
</dbReference>
<comment type="similarity">
    <text evidence="1 7">Belongs to the 4-hydroxy-2-oxovalerate aldolase family.</text>
</comment>
<dbReference type="NCBIfam" id="NF006049">
    <property type="entry name" value="PRK08195.1"/>
    <property type="match status" value="1"/>
</dbReference>
<dbReference type="EC" id="4.1.3.39" evidence="7 8"/>
<keyword evidence="3 7" id="KW-0058">Aromatic hydrocarbons catabolism</keyword>
<dbReference type="InterPro" id="IPR050073">
    <property type="entry name" value="2-IPM_HCS-like"/>
</dbReference>
<organism evidence="10 11">
    <name type="scientific">Lachnotalea glycerini</name>
    <dbReference type="NCBI Taxonomy" id="1763509"/>
    <lineage>
        <taxon>Bacteria</taxon>
        <taxon>Bacillati</taxon>
        <taxon>Bacillota</taxon>
        <taxon>Clostridia</taxon>
        <taxon>Lachnospirales</taxon>
        <taxon>Lachnospiraceae</taxon>
        <taxon>Lachnotalea</taxon>
    </lineage>
</organism>
<comment type="catalytic activity">
    <reaction evidence="6">
        <text>(S)-4-hydroxy-2-oxohexanoate = propanal + pyruvate</text>
        <dbReference type="Rhea" id="RHEA:36003"/>
        <dbReference type="ChEBI" id="CHEBI:15361"/>
        <dbReference type="ChEBI" id="CHEBI:17153"/>
        <dbReference type="ChEBI" id="CHEBI:73142"/>
        <dbReference type="EC" id="4.1.3.43"/>
    </reaction>
    <physiologicalReaction direction="left-to-right" evidence="6">
        <dbReference type="Rhea" id="RHEA:36004"/>
    </physiologicalReaction>
</comment>
<feature type="active site" description="Proton acceptor" evidence="7">
    <location>
        <position position="16"/>
    </location>
</feature>
<dbReference type="SUPFAM" id="SSF89000">
    <property type="entry name" value="post-HMGL domain-like"/>
    <property type="match status" value="1"/>
</dbReference>
<evidence type="ECO:0000256" key="3">
    <source>
        <dbReference type="ARBA" id="ARBA00022797"/>
    </source>
</evidence>
<evidence type="ECO:0000256" key="1">
    <source>
        <dbReference type="ARBA" id="ARBA00008944"/>
    </source>
</evidence>
<dbReference type="Pfam" id="PF00682">
    <property type="entry name" value="HMGL-like"/>
    <property type="match status" value="1"/>
</dbReference>